<dbReference type="NCBIfam" id="TIGR01537">
    <property type="entry name" value="portal_HK97"/>
    <property type="match status" value="1"/>
</dbReference>
<proteinExistence type="predicted"/>
<dbReference type="Pfam" id="PF04860">
    <property type="entry name" value="Phage_portal"/>
    <property type="match status" value="1"/>
</dbReference>
<keyword evidence="2" id="KW-1185">Reference proteome</keyword>
<sequence length="382" mass="44455">MGLLKRILGQRERVGFTFDPEFIELFEQKSERVHMKRLAIEMCISFLARTISQTEFRVRHGKEYVKDELYYKLNTRPNKNQTASTFWQQFISKLIYDNEVLVVHVDDDLLIADDFQRNEYAIYEDVFFNVVVKDYELRDKFKQSEVMHLKYGNEQLSRLLDSLFYDYGDLFGHILNGQKRKNQLRATVDMDMMTAKNKEAQIKLQEFIDNMYESVGKRQFAIIPQQPGFKYEEHSGNGIAGQSVDEINKVTNGFLDQVAYAIGIPPSLLRGDMADIEKQTKNYMFFTVSPLLKKIKEVADVTYFTKKELMSDHCIEVRKPQYRDIFDLATSADKLRASGIANGHELRDALGLERSDDPIHDEFIVTKNYTTSDETLEGGEED</sequence>
<dbReference type="InterPro" id="IPR006427">
    <property type="entry name" value="Portal_HK97"/>
</dbReference>
<accession>K0J5U7</accession>
<dbReference type="AlphaFoldDB" id="K0J5U7"/>
<evidence type="ECO:0000313" key="1">
    <source>
        <dbReference type="EMBL" id="BAM46343.1"/>
    </source>
</evidence>
<gene>
    <name evidence="1" type="ordered locus">AXY_02110</name>
</gene>
<dbReference type="HOGENOM" id="CLU_058627_1_0_9"/>
<organism evidence="1 2">
    <name type="scientific">Amphibacillus xylanus (strain ATCC 51415 / DSM 6626 / JCM 7361 / LMG 17667 / NBRC 15112 / Ep01)</name>
    <dbReference type="NCBI Taxonomy" id="698758"/>
    <lineage>
        <taxon>Bacteria</taxon>
        <taxon>Bacillati</taxon>
        <taxon>Bacillota</taxon>
        <taxon>Bacilli</taxon>
        <taxon>Bacillales</taxon>
        <taxon>Bacillaceae</taxon>
        <taxon>Amphibacillus</taxon>
    </lineage>
</organism>
<protein>
    <submittedName>
        <fullName evidence="1">Putative phage portal protein</fullName>
    </submittedName>
</protein>
<dbReference type="InterPro" id="IPR006944">
    <property type="entry name" value="Phage/GTA_portal"/>
</dbReference>
<dbReference type="STRING" id="698758.AXY_02110"/>
<dbReference type="eggNOG" id="COG4695">
    <property type="taxonomic scope" value="Bacteria"/>
</dbReference>
<dbReference type="EMBL" id="AP012050">
    <property type="protein sequence ID" value="BAM46343.1"/>
    <property type="molecule type" value="Genomic_DNA"/>
</dbReference>
<reference evidence="1 2" key="1">
    <citation type="submission" date="2011-01" db="EMBL/GenBank/DDBJ databases">
        <title>Whole genome sequence of Amphibacillus xylinus NBRC 15112.</title>
        <authorList>
            <person name="Nakazawa H."/>
            <person name="Katano Y."/>
            <person name="Nakamura S."/>
            <person name="Sasagawa M."/>
            <person name="Fukada J."/>
            <person name="Arai T."/>
            <person name="Sasakura N."/>
            <person name="Mochizuki D."/>
            <person name="Hosoyama A."/>
            <person name="Harada K."/>
            <person name="Horikawa H."/>
            <person name="Kato Y."/>
            <person name="Harada T."/>
            <person name="Sasaki K."/>
            <person name="Sekiguchi M."/>
            <person name="Hodoyama M."/>
            <person name="Nishiko R."/>
            <person name="Narita H."/>
            <person name="Hanamaki A."/>
            <person name="Hata C."/>
            <person name="Konno Y."/>
            <person name="Niimura Y."/>
            <person name="Yamazaki S."/>
            <person name="Fujita N."/>
        </authorList>
    </citation>
    <scope>NUCLEOTIDE SEQUENCE [LARGE SCALE GENOMIC DNA]</scope>
    <source>
        <strain evidence="2">ATCC 51415 / DSM 6626 / JCM 7361 / LMG 17667 / NBRC 15112 / Ep01</strain>
    </source>
</reference>
<name>K0J5U7_AMPXN</name>
<dbReference type="Proteomes" id="UP000006294">
    <property type="component" value="Chromosome"/>
</dbReference>
<evidence type="ECO:0000313" key="2">
    <source>
        <dbReference type="Proteomes" id="UP000006294"/>
    </source>
</evidence>
<dbReference type="KEGG" id="axl:AXY_02110"/>